<reference evidence="3" key="1">
    <citation type="submission" date="2019-02" db="EMBL/GenBank/DDBJ databases">
        <authorList>
            <person name="Gruber-Vodicka R. H."/>
            <person name="Seah K. B. B."/>
        </authorList>
    </citation>
    <scope>NUCLEOTIDE SEQUENCE</scope>
    <source>
        <strain evidence="3">BECK_SA2B12</strain>
        <strain evidence="1">BECK_SA2B15</strain>
        <strain evidence="2">BECK_SA2B20</strain>
    </source>
</reference>
<proteinExistence type="predicted"/>
<accession>A0A450VF50</accession>
<sequence length="80" mass="8653">MMAHTKKPFSTVQVKTVFQQNSSSERSALGTCKLPLFASRGQRTVKVYPTILSNFSAVMTCPLSAASFALFPKATAIIVL</sequence>
<evidence type="ECO:0000313" key="1">
    <source>
        <dbReference type="EMBL" id="VFJ97892.1"/>
    </source>
</evidence>
<gene>
    <name evidence="1" type="ORF">BECKH772A_GA0070896_101292</name>
    <name evidence="2" type="ORF">BECKH772B_GA0070898_101319</name>
    <name evidence="3" type="ORF">BECKH772C_GA0070978_101279</name>
</gene>
<dbReference type="EMBL" id="CAADFG010000129">
    <property type="protein sequence ID" value="VFJ97892.1"/>
    <property type="molecule type" value="Genomic_DNA"/>
</dbReference>
<evidence type="ECO:0000313" key="3">
    <source>
        <dbReference type="EMBL" id="VFK03404.1"/>
    </source>
</evidence>
<evidence type="ECO:0000313" key="2">
    <source>
        <dbReference type="EMBL" id="VFJ98331.1"/>
    </source>
</evidence>
<protein>
    <submittedName>
        <fullName evidence="3">Uncharacterized protein</fullName>
    </submittedName>
</protein>
<dbReference type="AlphaFoldDB" id="A0A450VF50"/>
<name>A0A450VF50_9GAMM</name>
<organism evidence="3">
    <name type="scientific">Candidatus Kentrum eta</name>
    <dbReference type="NCBI Taxonomy" id="2126337"/>
    <lineage>
        <taxon>Bacteria</taxon>
        <taxon>Pseudomonadati</taxon>
        <taxon>Pseudomonadota</taxon>
        <taxon>Gammaproteobacteria</taxon>
        <taxon>Candidatus Kentrum</taxon>
    </lineage>
</organism>
<dbReference type="EMBL" id="CAADFJ010000127">
    <property type="protein sequence ID" value="VFK03404.1"/>
    <property type="molecule type" value="Genomic_DNA"/>
</dbReference>
<dbReference type="EMBL" id="CAADFI010000131">
    <property type="protein sequence ID" value="VFJ98331.1"/>
    <property type="molecule type" value="Genomic_DNA"/>
</dbReference>